<accession>X0Y5L0</accession>
<sequence length="141" mass="15611">YSEMDPLGSCTMKYNPPLMEALASLPGFLDMHPYQDESSIQGALEVMYFLDLYLREIAGMAQFTLQPSAGAHGESTGIMIGGAYFKHKKEKRTKILAPDSSHGTNPASVTNLGFEYEQVNSNRQGWVDLEDLEKRMTANVA</sequence>
<name>X0Y5L0_9ZZZZ</name>
<dbReference type="InterPro" id="IPR015421">
    <property type="entry name" value="PyrdxlP-dep_Trfase_major"/>
</dbReference>
<dbReference type="InterPro" id="IPR015424">
    <property type="entry name" value="PyrdxlP-dep_Trfase"/>
</dbReference>
<dbReference type="GO" id="GO:0030170">
    <property type="term" value="F:pyridoxal phosphate binding"/>
    <property type="evidence" value="ECO:0007669"/>
    <property type="project" value="TreeGrafter"/>
</dbReference>
<reference evidence="1" key="1">
    <citation type="journal article" date="2014" name="Front. Microbiol.">
        <title>High frequency of phylogenetically diverse reductive dehalogenase-homologous genes in deep subseafloor sedimentary metagenomes.</title>
        <authorList>
            <person name="Kawai M."/>
            <person name="Futagami T."/>
            <person name="Toyoda A."/>
            <person name="Takaki Y."/>
            <person name="Nishi S."/>
            <person name="Hori S."/>
            <person name="Arai W."/>
            <person name="Tsubouchi T."/>
            <person name="Morono Y."/>
            <person name="Uchiyama I."/>
            <person name="Ito T."/>
            <person name="Fujiyama A."/>
            <person name="Inagaki F."/>
            <person name="Takami H."/>
        </authorList>
    </citation>
    <scope>NUCLEOTIDE SEQUENCE</scope>
    <source>
        <strain evidence="1">Expedition CK06-06</strain>
    </source>
</reference>
<dbReference type="GO" id="GO:0019464">
    <property type="term" value="P:glycine decarboxylation via glycine cleavage system"/>
    <property type="evidence" value="ECO:0007669"/>
    <property type="project" value="TreeGrafter"/>
</dbReference>
<feature type="non-terminal residue" evidence="1">
    <location>
        <position position="1"/>
    </location>
</feature>
<dbReference type="AlphaFoldDB" id="X0Y5L0"/>
<protein>
    <recommendedName>
        <fullName evidence="2">Glycine dehydrogenase (aminomethyl-transferring)</fullName>
    </recommendedName>
</protein>
<dbReference type="InterPro" id="IPR020581">
    <property type="entry name" value="GDC_P"/>
</dbReference>
<dbReference type="EMBL" id="BARS01057407">
    <property type="protein sequence ID" value="GAG51055.1"/>
    <property type="molecule type" value="Genomic_DNA"/>
</dbReference>
<organism evidence="1">
    <name type="scientific">marine sediment metagenome</name>
    <dbReference type="NCBI Taxonomy" id="412755"/>
    <lineage>
        <taxon>unclassified sequences</taxon>
        <taxon>metagenomes</taxon>
        <taxon>ecological metagenomes</taxon>
    </lineage>
</organism>
<dbReference type="PANTHER" id="PTHR11773:SF1">
    <property type="entry name" value="GLYCINE DEHYDROGENASE (DECARBOXYLATING), MITOCHONDRIAL"/>
    <property type="match status" value="1"/>
</dbReference>
<evidence type="ECO:0000313" key="1">
    <source>
        <dbReference type="EMBL" id="GAG51055.1"/>
    </source>
</evidence>
<dbReference type="GO" id="GO:0016594">
    <property type="term" value="F:glycine binding"/>
    <property type="evidence" value="ECO:0007669"/>
    <property type="project" value="TreeGrafter"/>
</dbReference>
<gene>
    <name evidence="1" type="ORF">S01H1_84178</name>
</gene>
<proteinExistence type="predicted"/>
<dbReference type="PANTHER" id="PTHR11773">
    <property type="entry name" value="GLYCINE DEHYDROGENASE, DECARBOXYLATING"/>
    <property type="match status" value="1"/>
</dbReference>
<comment type="caution">
    <text evidence="1">The sequence shown here is derived from an EMBL/GenBank/DDBJ whole genome shotgun (WGS) entry which is preliminary data.</text>
</comment>
<dbReference type="GO" id="GO:0005829">
    <property type="term" value="C:cytosol"/>
    <property type="evidence" value="ECO:0007669"/>
    <property type="project" value="TreeGrafter"/>
</dbReference>
<dbReference type="SUPFAM" id="SSF53383">
    <property type="entry name" value="PLP-dependent transferases"/>
    <property type="match status" value="1"/>
</dbReference>
<evidence type="ECO:0008006" key="2">
    <source>
        <dbReference type="Google" id="ProtNLM"/>
    </source>
</evidence>
<feature type="non-terminal residue" evidence="1">
    <location>
        <position position="141"/>
    </location>
</feature>
<dbReference type="GO" id="GO:0005960">
    <property type="term" value="C:glycine cleavage complex"/>
    <property type="evidence" value="ECO:0007669"/>
    <property type="project" value="TreeGrafter"/>
</dbReference>
<dbReference type="GO" id="GO:0004375">
    <property type="term" value="F:glycine dehydrogenase (decarboxylating) activity"/>
    <property type="evidence" value="ECO:0007669"/>
    <property type="project" value="InterPro"/>
</dbReference>
<dbReference type="Gene3D" id="3.40.640.10">
    <property type="entry name" value="Type I PLP-dependent aspartate aminotransferase-like (Major domain)"/>
    <property type="match status" value="1"/>
</dbReference>